<keyword evidence="3" id="KW-1185">Reference proteome</keyword>
<dbReference type="OrthoDB" id="2122308at2759"/>
<evidence type="ECO:0000313" key="3">
    <source>
        <dbReference type="Proteomes" id="UP001147782"/>
    </source>
</evidence>
<reference evidence="2" key="1">
    <citation type="submission" date="2022-11" db="EMBL/GenBank/DDBJ databases">
        <authorList>
            <person name="Petersen C."/>
        </authorList>
    </citation>
    <scope>NUCLEOTIDE SEQUENCE</scope>
    <source>
        <strain evidence="2">IBT 29864</strain>
    </source>
</reference>
<organism evidence="2 3">
    <name type="scientific">Penicillium cataractarum</name>
    <dbReference type="NCBI Taxonomy" id="2100454"/>
    <lineage>
        <taxon>Eukaryota</taxon>
        <taxon>Fungi</taxon>
        <taxon>Dikarya</taxon>
        <taxon>Ascomycota</taxon>
        <taxon>Pezizomycotina</taxon>
        <taxon>Eurotiomycetes</taxon>
        <taxon>Eurotiomycetidae</taxon>
        <taxon>Eurotiales</taxon>
        <taxon>Aspergillaceae</taxon>
        <taxon>Penicillium</taxon>
    </lineage>
</organism>
<dbReference type="AlphaFoldDB" id="A0A9W9SM51"/>
<gene>
    <name evidence="2" type="ORF">N7496_003450</name>
</gene>
<evidence type="ECO:0000313" key="2">
    <source>
        <dbReference type="EMBL" id="KAJ5381022.1"/>
    </source>
</evidence>
<evidence type="ECO:0000256" key="1">
    <source>
        <dbReference type="SAM" id="MobiDB-lite"/>
    </source>
</evidence>
<feature type="non-terminal residue" evidence="2">
    <location>
        <position position="169"/>
    </location>
</feature>
<feature type="region of interest" description="Disordered" evidence="1">
    <location>
        <begin position="28"/>
        <end position="169"/>
    </location>
</feature>
<feature type="compositionally biased region" description="Low complexity" evidence="1">
    <location>
        <begin position="28"/>
        <end position="37"/>
    </location>
</feature>
<comment type="caution">
    <text evidence="2">The sequence shown here is derived from an EMBL/GenBank/DDBJ whole genome shotgun (WGS) entry which is preliminary data.</text>
</comment>
<dbReference type="RefSeq" id="XP_056558593.1">
    <property type="nucleotide sequence ID" value="XM_056696381.1"/>
</dbReference>
<evidence type="ECO:0008006" key="4">
    <source>
        <dbReference type="Google" id="ProtNLM"/>
    </source>
</evidence>
<proteinExistence type="predicted"/>
<name>A0A9W9SM51_9EURO</name>
<dbReference type="GeneID" id="81435558"/>
<reference evidence="2" key="2">
    <citation type="journal article" date="2023" name="IMA Fungus">
        <title>Comparative genomic study of the Penicillium genus elucidates a diverse pangenome and 15 lateral gene transfer events.</title>
        <authorList>
            <person name="Petersen C."/>
            <person name="Sorensen T."/>
            <person name="Nielsen M.R."/>
            <person name="Sondergaard T.E."/>
            <person name="Sorensen J.L."/>
            <person name="Fitzpatrick D.A."/>
            <person name="Frisvad J.C."/>
            <person name="Nielsen K.L."/>
        </authorList>
    </citation>
    <scope>NUCLEOTIDE SEQUENCE</scope>
    <source>
        <strain evidence="2">IBT 29864</strain>
    </source>
</reference>
<protein>
    <recommendedName>
        <fullName evidence="4">STF2-like protein</fullName>
    </recommendedName>
</protein>
<dbReference type="Proteomes" id="UP001147782">
    <property type="component" value="Unassembled WGS sequence"/>
</dbReference>
<accession>A0A9W9SM51</accession>
<dbReference type="EMBL" id="JAPZBS010000002">
    <property type="protein sequence ID" value="KAJ5381022.1"/>
    <property type="molecule type" value="Genomic_DNA"/>
</dbReference>
<feature type="compositionally biased region" description="Basic and acidic residues" evidence="1">
    <location>
        <begin position="71"/>
        <end position="81"/>
    </location>
</feature>
<sequence length="169" mass="18525">SHSSPLPLSLLPTLIYSKPSSKTTILTTSISTDSTVTRSHKLNDRDHPLDGMMPPRENLPRYFAKSGPTDADPRKTKKDGGGKGNWGRSGDEVQDYGYTMNNARRRSNSSTQGLADFRTKFETVEPEPVFEEQLHGPADVTTADESAVTKVESTSSSNDSENDQAAMKY</sequence>